<reference evidence="8" key="1">
    <citation type="submission" date="2022-07" db="EMBL/GenBank/DDBJ databases">
        <authorList>
            <person name="Li W.-J."/>
            <person name="Deng Q.-Q."/>
        </authorList>
    </citation>
    <scope>NUCLEOTIDE SEQUENCE</scope>
    <source>
        <strain evidence="8">SYSU M60031</strain>
    </source>
</reference>
<dbReference type="EMBL" id="JANCLT010000001">
    <property type="protein sequence ID" value="MCP8967405.1"/>
    <property type="molecule type" value="Genomic_DNA"/>
</dbReference>
<protein>
    <submittedName>
        <fullName evidence="8">HlyD family efflux transporter periplasmic adaptor subunit</fullName>
    </submittedName>
</protein>
<comment type="caution">
    <text evidence="8">The sequence shown here is derived from an EMBL/GenBank/DDBJ whole genome shotgun (WGS) entry which is preliminary data.</text>
</comment>
<sequence>MNSVRRLFFVNIITLLILVGGGFLGYYYYNQSENYLKTDNAKIDGKAIPIASPVSGKLVQWTAANGKNYNTGDKVGEVQTQTATGQLVTADVTVPANSTVVQSSATENTFVAAGSPLAYAFDMGNLYVTANIKETDIDEVQKNQEVDVYVDAYPDTTLTGHVEQIGMTTANTFSLLPSGNATANYTKVTQVVPVRISLDHNKSVNIVPGMNVTVRIHK</sequence>
<proteinExistence type="inferred from homology"/>
<feature type="domain" description="YknX-like beta-barrel" evidence="7">
    <location>
        <begin position="127"/>
        <end position="216"/>
    </location>
</feature>
<dbReference type="InterPro" id="IPR050739">
    <property type="entry name" value="MFP"/>
</dbReference>
<evidence type="ECO:0000256" key="6">
    <source>
        <dbReference type="SAM" id="Phobius"/>
    </source>
</evidence>
<gene>
    <name evidence="8" type="ORF">NK662_02480</name>
</gene>
<accession>A0AA42BMZ3</accession>
<comment type="subcellular location">
    <subcellularLocation>
        <location evidence="1">Membrane</location>
        <topology evidence="1">Single-pass membrane protein</topology>
    </subcellularLocation>
</comment>
<evidence type="ECO:0000256" key="4">
    <source>
        <dbReference type="ARBA" id="ARBA00022989"/>
    </source>
</evidence>
<evidence type="ECO:0000259" key="7">
    <source>
        <dbReference type="Pfam" id="PF25990"/>
    </source>
</evidence>
<dbReference type="AlphaFoldDB" id="A0AA42BMZ3"/>
<evidence type="ECO:0000313" key="9">
    <source>
        <dbReference type="Proteomes" id="UP001156102"/>
    </source>
</evidence>
<dbReference type="SUPFAM" id="SSF51230">
    <property type="entry name" value="Single hybrid motif"/>
    <property type="match status" value="1"/>
</dbReference>
<keyword evidence="4 6" id="KW-1133">Transmembrane helix</keyword>
<dbReference type="GO" id="GO:0016020">
    <property type="term" value="C:membrane"/>
    <property type="evidence" value="ECO:0007669"/>
    <property type="project" value="UniProtKB-SubCell"/>
</dbReference>
<evidence type="ECO:0000256" key="1">
    <source>
        <dbReference type="ARBA" id="ARBA00004167"/>
    </source>
</evidence>
<keyword evidence="9" id="KW-1185">Reference proteome</keyword>
<organism evidence="8 9">
    <name type="scientific">Ectobacillus ponti</name>
    <dbReference type="NCBI Taxonomy" id="2961894"/>
    <lineage>
        <taxon>Bacteria</taxon>
        <taxon>Bacillati</taxon>
        <taxon>Bacillota</taxon>
        <taxon>Bacilli</taxon>
        <taxon>Bacillales</taxon>
        <taxon>Bacillaceae</taxon>
        <taxon>Ectobacillus</taxon>
    </lineage>
</organism>
<keyword evidence="3 6" id="KW-0812">Transmembrane</keyword>
<dbReference type="Pfam" id="PF25990">
    <property type="entry name" value="Beta-barrel_YknX"/>
    <property type="match status" value="1"/>
</dbReference>
<keyword evidence="5 6" id="KW-0472">Membrane</keyword>
<dbReference type="Proteomes" id="UP001156102">
    <property type="component" value="Unassembled WGS sequence"/>
</dbReference>
<dbReference type="InterPro" id="IPR011053">
    <property type="entry name" value="Single_hybrid_motif"/>
</dbReference>
<dbReference type="PANTHER" id="PTHR30386:SF26">
    <property type="entry name" value="TRANSPORT PROTEIN COMB"/>
    <property type="match status" value="1"/>
</dbReference>
<evidence type="ECO:0000256" key="3">
    <source>
        <dbReference type="ARBA" id="ARBA00022692"/>
    </source>
</evidence>
<dbReference type="GO" id="GO:0055085">
    <property type="term" value="P:transmembrane transport"/>
    <property type="evidence" value="ECO:0007669"/>
    <property type="project" value="InterPro"/>
</dbReference>
<name>A0AA42BMZ3_9BACI</name>
<evidence type="ECO:0000256" key="5">
    <source>
        <dbReference type="ARBA" id="ARBA00023136"/>
    </source>
</evidence>
<comment type="similarity">
    <text evidence="2">Belongs to the membrane fusion protein (MFP) (TC 8.A.1) family.</text>
</comment>
<evidence type="ECO:0000256" key="2">
    <source>
        <dbReference type="ARBA" id="ARBA00009477"/>
    </source>
</evidence>
<dbReference type="Gene3D" id="2.40.30.170">
    <property type="match status" value="1"/>
</dbReference>
<dbReference type="InterPro" id="IPR058636">
    <property type="entry name" value="Beta-barrel_YknX"/>
</dbReference>
<dbReference type="RefSeq" id="WP_254757004.1">
    <property type="nucleotide sequence ID" value="NZ_JANCLT010000001.1"/>
</dbReference>
<dbReference type="PANTHER" id="PTHR30386">
    <property type="entry name" value="MEMBRANE FUSION SUBUNIT OF EMRAB-TOLC MULTIDRUG EFFLUX PUMP"/>
    <property type="match status" value="1"/>
</dbReference>
<evidence type="ECO:0000313" key="8">
    <source>
        <dbReference type="EMBL" id="MCP8967405.1"/>
    </source>
</evidence>
<feature type="transmembrane region" description="Helical" evidence="6">
    <location>
        <begin position="7"/>
        <end position="29"/>
    </location>
</feature>